<keyword evidence="7 9" id="KW-0234">DNA repair</keyword>
<dbReference type="Pfam" id="PF01624">
    <property type="entry name" value="MutS_I"/>
    <property type="match status" value="1"/>
</dbReference>
<comment type="caution">
    <text evidence="13">The sequence shown here is derived from an EMBL/GenBank/DDBJ whole genome shotgun (WGS) entry which is preliminary data.</text>
</comment>
<evidence type="ECO:0000256" key="1">
    <source>
        <dbReference type="ARBA" id="ARBA00006271"/>
    </source>
</evidence>
<evidence type="ECO:0000256" key="8">
    <source>
        <dbReference type="ARBA" id="ARBA00024647"/>
    </source>
</evidence>
<dbReference type="GO" id="GO:0140664">
    <property type="term" value="F:ATP-dependent DNA damage sensor activity"/>
    <property type="evidence" value="ECO:0007669"/>
    <property type="project" value="InterPro"/>
</dbReference>
<evidence type="ECO:0000313" key="14">
    <source>
        <dbReference type="Proteomes" id="UP000003781"/>
    </source>
</evidence>
<dbReference type="GO" id="GO:0006298">
    <property type="term" value="P:mismatch repair"/>
    <property type="evidence" value="ECO:0007669"/>
    <property type="project" value="UniProtKB-UniRule"/>
</dbReference>
<name>A3ILH9_9CHRO</name>
<sequence>MSSYSESNSTPSIATSKSPHTDYRPLEVKKLTPMYQHYVKVKQQYPNALLLYRVGDFFECFFQDAVTISQELELMLTSKEGGKEIGRVAMTGVPHHALDRYSRLLVEKGYAVAICDQVEDSAQAAAQGRMVERQITKLLTPGTLTDEGMLSAKHNNYLAAVIIAGEHWGLAYADISTGEFFTTQSKELTNLNLELLRLQPAEILIPTNAPDINSLLRPGEKSQYLADVLPDCFCYSLRSQTPFTLNEAKSKLLINFRVRSLEGFGCEHLPLAIRAAGGLLEYIEDTQKAHQVPLQLLRTYNQVDFLILDYQTRRNLEITQTVRDGSFHGSLLWALDRTCTAMGGRALRRWLLEPLISIKGIIARQNSIQELIDNPTLRQDIRQLLRSIYDLERISGRVGAGTANARDLLSLAESLVKLKELAELVLQGQSLYLKALQNIPPDLEKLGHYVIDHLVESPPLHLKDGGVIRDGINADLDTMRKRLEDDRQWLANLEITERERTGVSNLKVGYNKTFGYYLSMPRSKAEQAPNNYVRKQTLTNEERYITPELKERETRILTAQDDLNKLEYEIFVELRLKVAEKAQEIRKIAKAVAAIDVLSGFAEIAVFQGYCRPEILDSRLIEIRDGRHPVVEQSLGFGLFVPNSTNMGNNEKETNPDLIILTGPNASGKSCYLRQVGLIQLMAQTGSFVPATTAKLGISDRIFTRVGAVDDLATGQSTFMVEMNETANILNHATEKSLILLDEIGRGTATFDGLSIAWSVAEYLATEVQGRTIFATHYHELNELASILSNVANYQVTVQELPHEIVFLHQVRPGGADKSYGIEAGRLAGLPASVISRAKQVMNQIETHSKIALGLREGISQVNPKNNKNNKAELIEQLDIFDDF</sequence>
<evidence type="ECO:0000256" key="11">
    <source>
        <dbReference type="SAM" id="MobiDB-lite"/>
    </source>
</evidence>
<dbReference type="InterPro" id="IPR045076">
    <property type="entry name" value="MutS"/>
</dbReference>
<evidence type="ECO:0000313" key="13">
    <source>
        <dbReference type="EMBL" id="EAZ92630.1"/>
    </source>
</evidence>
<dbReference type="InterPro" id="IPR016151">
    <property type="entry name" value="DNA_mismatch_repair_MutS_N"/>
</dbReference>
<evidence type="ECO:0000256" key="7">
    <source>
        <dbReference type="ARBA" id="ARBA00023204"/>
    </source>
</evidence>
<dbReference type="InterPro" id="IPR005748">
    <property type="entry name" value="DNA_mismatch_repair_MutS"/>
</dbReference>
<dbReference type="GO" id="GO:0005829">
    <property type="term" value="C:cytosol"/>
    <property type="evidence" value="ECO:0007669"/>
    <property type="project" value="TreeGrafter"/>
</dbReference>
<dbReference type="AlphaFoldDB" id="A3ILH9"/>
<feature type="compositionally biased region" description="Polar residues" evidence="11">
    <location>
        <begin position="1"/>
        <end position="18"/>
    </location>
</feature>
<dbReference type="CDD" id="cd03284">
    <property type="entry name" value="ABC_MutS1"/>
    <property type="match status" value="1"/>
</dbReference>
<dbReference type="InterPro" id="IPR036678">
    <property type="entry name" value="MutS_con_dom_sf"/>
</dbReference>
<feature type="region of interest" description="Disordered" evidence="11">
    <location>
        <begin position="1"/>
        <end position="20"/>
    </location>
</feature>
<keyword evidence="5 9" id="KW-0067">ATP-binding</keyword>
<dbReference type="InterPro" id="IPR036187">
    <property type="entry name" value="DNA_mismatch_repair_MutS_sf"/>
</dbReference>
<evidence type="ECO:0000256" key="3">
    <source>
        <dbReference type="ARBA" id="ARBA00022741"/>
    </source>
</evidence>
<dbReference type="InterPro" id="IPR007696">
    <property type="entry name" value="DNA_mismatch_repair_MutS_core"/>
</dbReference>
<dbReference type="PROSITE" id="PS00486">
    <property type="entry name" value="DNA_MISMATCH_REPAIR_2"/>
    <property type="match status" value="1"/>
</dbReference>
<comment type="similarity">
    <text evidence="1 9 10">Belongs to the DNA mismatch repair MutS family.</text>
</comment>
<feature type="domain" description="DNA mismatch repair proteins mutS family" evidence="12">
    <location>
        <begin position="737"/>
        <end position="753"/>
    </location>
</feature>
<dbReference type="Gene3D" id="3.40.1170.10">
    <property type="entry name" value="DNA repair protein MutS, domain I"/>
    <property type="match status" value="1"/>
</dbReference>
<evidence type="ECO:0000256" key="9">
    <source>
        <dbReference type="HAMAP-Rule" id="MF_00096"/>
    </source>
</evidence>
<evidence type="ECO:0000256" key="2">
    <source>
        <dbReference type="ARBA" id="ARBA00021982"/>
    </source>
</evidence>
<dbReference type="InterPro" id="IPR027417">
    <property type="entry name" value="P-loop_NTPase"/>
</dbReference>
<dbReference type="Pfam" id="PF05190">
    <property type="entry name" value="MutS_IV"/>
    <property type="match status" value="1"/>
</dbReference>
<keyword evidence="3 9" id="KW-0547">Nucleotide-binding</keyword>
<keyword evidence="14" id="KW-1185">Reference proteome</keyword>
<evidence type="ECO:0000256" key="6">
    <source>
        <dbReference type="ARBA" id="ARBA00023125"/>
    </source>
</evidence>
<dbReference type="SUPFAM" id="SSF53150">
    <property type="entry name" value="DNA repair protein MutS, domain II"/>
    <property type="match status" value="1"/>
</dbReference>
<dbReference type="InterPro" id="IPR017261">
    <property type="entry name" value="DNA_mismatch_repair_MutS/MSH"/>
</dbReference>
<dbReference type="Gene3D" id="3.40.50.300">
    <property type="entry name" value="P-loop containing nucleotide triphosphate hydrolases"/>
    <property type="match status" value="1"/>
</dbReference>
<dbReference type="Proteomes" id="UP000003781">
    <property type="component" value="Unassembled WGS sequence"/>
</dbReference>
<dbReference type="GO" id="GO:0005524">
    <property type="term" value="F:ATP binding"/>
    <property type="evidence" value="ECO:0007669"/>
    <property type="project" value="UniProtKB-UniRule"/>
</dbReference>
<gene>
    <name evidence="9" type="primary">mutS</name>
    <name evidence="13" type="ORF">CY0110_23726</name>
</gene>
<dbReference type="GO" id="GO:0003684">
    <property type="term" value="F:damaged DNA binding"/>
    <property type="evidence" value="ECO:0007669"/>
    <property type="project" value="UniProtKB-UniRule"/>
</dbReference>
<dbReference type="SUPFAM" id="SSF55271">
    <property type="entry name" value="DNA repair protein MutS, domain I"/>
    <property type="match status" value="1"/>
</dbReference>
<comment type="function">
    <text evidence="8 9">This protein is involved in the repair of mismatches in DNA. It is possible that it carries out the mismatch recognition step. This protein has a weak ATPase activity.</text>
</comment>
<evidence type="ECO:0000259" key="12">
    <source>
        <dbReference type="PROSITE" id="PS00486"/>
    </source>
</evidence>
<dbReference type="Pfam" id="PF05188">
    <property type="entry name" value="MutS_II"/>
    <property type="match status" value="1"/>
</dbReference>
<dbReference type="InterPro" id="IPR007860">
    <property type="entry name" value="DNA_mmatch_repair_MutS_con_dom"/>
</dbReference>
<dbReference type="PANTHER" id="PTHR11361:SF34">
    <property type="entry name" value="DNA MISMATCH REPAIR PROTEIN MSH1, MITOCHONDRIAL"/>
    <property type="match status" value="1"/>
</dbReference>
<accession>A3ILH9</accession>
<dbReference type="InterPro" id="IPR007695">
    <property type="entry name" value="DNA_mismatch_repair_MutS-lik_N"/>
</dbReference>
<keyword evidence="6 9" id="KW-0238">DNA-binding</keyword>
<evidence type="ECO:0000256" key="5">
    <source>
        <dbReference type="ARBA" id="ARBA00022840"/>
    </source>
</evidence>
<protein>
    <recommendedName>
        <fullName evidence="2 9">DNA mismatch repair protein MutS</fullName>
    </recommendedName>
</protein>
<dbReference type="InterPro" id="IPR007861">
    <property type="entry name" value="DNA_mismatch_repair_MutS_clamp"/>
</dbReference>
<reference evidence="13 14" key="1">
    <citation type="submission" date="2007-03" db="EMBL/GenBank/DDBJ databases">
        <authorList>
            <person name="Stal L."/>
            <person name="Ferriera S."/>
            <person name="Johnson J."/>
            <person name="Kravitz S."/>
            <person name="Beeson K."/>
            <person name="Sutton G."/>
            <person name="Rogers Y.-H."/>
            <person name="Friedman R."/>
            <person name="Frazier M."/>
            <person name="Venter J.C."/>
        </authorList>
    </citation>
    <scope>NUCLEOTIDE SEQUENCE [LARGE SCALE GENOMIC DNA]</scope>
    <source>
        <strain evidence="13 14">CCY0110</strain>
    </source>
</reference>
<dbReference type="HAMAP" id="MF_00096">
    <property type="entry name" value="MutS"/>
    <property type="match status" value="1"/>
</dbReference>
<evidence type="ECO:0000256" key="10">
    <source>
        <dbReference type="RuleBase" id="RU003756"/>
    </source>
</evidence>
<dbReference type="SMART" id="SM00534">
    <property type="entry name" value="MUTSac"/>
    <property type="match status" value="1"/>
</dbReference>
<dbReference type="PANTHER" id="PTHR11361">
    <property type="entry name" value="DNA MISMATCH REPAIR PROTEIN MUTS FAMILY MEMBER"/>
    <property type="match status" value="1"/>
</dbReference>
<dbReference type="FunFam" id="3.40.50.300:FF:000870">
    <property type="entry name" value="MutS protein homolog 4"/>
    <property type="match status" value="1"/>
</dbReference>
<dbReference type="Gene3D" id="3.30.420.110">
    <property type="entry name" value="MutS, connector domain"/>
    <property type="match status" value="1"/>
</dbReference>
<dbReference type="NCBIfam" id="NF003810">
    <property type="entry name" value="PRK05399.1"/>
    <property type="match status" value="1"/>
</dbReference>
<dbReference type="FunFam" id="1.10.1420.10:FF:000001">
    <property type="entry name" value="DNA mismatch repair protein MutS"/>
    <property type="match status" value="1"/>
</dbReference>
<feature type="binding site" evidence="9">
    <location>
        <begin position="663"/>
        <end position="670"/>
    </location>
    <ligand>
        <name>ATP</name>
        <dbReference type="ChEBI" id="CHEBI:30616"/>
    </ligand>
</feature>
<dbReference type="InterPro" id="IPR000432">
    <property type="entry name" value="DNA_mismatch_repair_MutS_C"/>
</dbReference>
<dbReference type="NCBIfam" id="TIGR01070">
    <property type="entry name" value="mutS1"/>
    <property type="match status" value="1"/>
</dbReference>
<dbReference type="OrthoDB" id="9802448at2"/>
<dbReference type="RefSeq" id="WP_008274199.1">
    <property type="nucleotide sequence ID" value="NZ_AAXW01000005.1"/>
</dbReference>
<dbReference type="SUPFAM" id="SSF52540">
    <property type="entry name" value="P-loop containing nucleoside triphosphate hydrolases"/>
    <property type="match status" value="1"/>
</dbReference>
<dbReference type="Gene3D" id="1.10.1420.10">
    <property type="match status" value="2"/>
</dbReference>
<keyword evidence="4 9" id="KW-0227">DNA damage</keyword>
<evidence type="ECO:0000256" key="4">
    <source>
        <dbReference type="ARBA" id="ARBA00022763"/>
    </source>
</evidence>
<dbReference type="PIRSF" id="PIRSF037677">
    <property type="entry name" value="DNA_mis_repair_Msh6"/>
    <property type="match status" value="1"/>
</dbReference>
<organism evidence="13 14">
    <name type="scientific">Crocosphaera chwakensis CCY0110</name>
    <dbReference type="NCBI Taxonomy" id="391612"/>
    <lineage>
        <taxon>Bacteria</taxon>
        <taxon>Bacillati</taxon>
        <taxon>Cyanobacteriota</taxon>
        <taxon>Cyanophyceae</taxon>
        <taxon>Oscillatoriophycideae</taxon>
        <taxon>Chroococcales</taxon>
        <taxon>Aphanothecaceae</taxon>
        <taxon>Crocosphaera</taxon>
        <taxon>Crocosphaera chwakensis</taxon>
    </lineage>
</organism>
<proteinExistence type="inferred from homology"/>
<dbReference type="EMBL" id="AAXW01000005">
    <property type="protein sequence ID" value="EAZ92630.1"/>
    <property type="molecule type" value="Genomic_DNA"/>
</dbReference>
<dbReference type="Pfam" id="PF05192">
    <property type="entry name" value="MutS_III"/>
    <property type="match status" value="1"/>
</dbReference>
<dbReference type="eggNOG" id="COG0249">
    <property type="taxonomic scope" value="Bacteria"/>
</dbReference>
<dbReference type="SMART" id="SM00533">
    <property type="entry name" value="MUTSd"/>
    <property type="match status" value="1"/>
</dbReference>
<dbReference type="GO" id="GO:0030983">
    <property type="term" value="F:mismatched DNA binding"/>
    <property type="evidence" value="ECO:0007669"/>
    <property type="project" value="InterPro"/>
</dbReference>
<dbReference type="SUPFAM" id="SSF48334">
    <property type="entry name" value="DNA repair protein MutS, domain III"/>
    <property type="match status" value="1"/>
</dbReference>
<dbReference type="Pfam" id="PF00488">
    <property type="entry name" value="MutS_V"/>
    <property type="match status" value="1"/>
</dbReference>